<dbReference type="EMBL" id="ML996687">
    <property type="protein sequence ID" value="KAF2404869.1"/>
    <property type="molecule type" value="Genomic_DNA"/>
</dbReference>
<evidence type="ECO:0000313" key="1">
    <source>
        <dbReference type="EMBL" id="KAF2404869.1"/>
    </source>
</evidence>
<dbReference type="AlphaFoldDB" id="A0A6G1I9X2"/>
<name>A0A6G1I9X2_9PEZI</name>
<organism evidence="1 2">
    <name type="scientific">Trichodelitschia bisporula</name>
    <dbReference type="NCBI Taxonomy" id="703511"/>
    <lineage>
        <taxon>Eukaryota</taxon>
        <taxon>Fungi</taxon>
        <taxon>Dikarya</taxon>
        <taxon>Ascomycota</taxon>
        <taxon>Pezizomycotina</taxon>
        <taxon>Dothideomycetes</taxon>
        <taxon>Dothideomycetes incertae sedis</taxon>
        <taxon>Phaeotrichales</taxon>
        <taxon>Phaeotrichaceae</taxon>
        <taxon>Trichodelitschia</taxon>
    </lineage>
</organism>
<protein>
    <submittedName>
        <fullName evidence="1">Uncharacterized protein</fullName>
    </submittedName>
</protein>
<proteinExistence type="predicted"/>
<keyword evidence="2" id="KW-1185">Reference proteome</keyword>
<dbReference type="Proteomes" id="UP000799640">
    <property type="component" value="Unassembled WGS sequence"/>
</dbReference>
<evidence type="ECO:0000313" key="2">
    <source>
        <dbReference type="Proteomes" id="UP000799640"/>
    </source>
</evidence>
<gene>
    <name evidence="1" type="ORF">EJ06DRAFT_1386</name>
</gene>
<sequence>MAQKAYDEHQARPMEYHHAILCRRSYGLVVLVPAVPVPLQPAVLVAPFVIASSLPPPMLFLAPGRWLSTAFCYRDTVQGIPPERTARRPRGLVGCCSAARPAIIRVQ</sequence>
<reference evidence="1" key="1">
    <citation type="journal article" date="2020" name="Stud. Mycol.">
        <title>101 Dothideomycetes genomes: a test case for predicting lifestyles and emergence of pathogens.</title>
        <authorList>
            <person name="Haridas S."/>
            <person name="Albert R."/>
            <person name="Binder M."/>
            <person name="Bloem J."/>
            <person name="Labutti K."/>
            <person name="Salamov A."/>
            <person name="Andreopoulos B."/>
            <person name="Baker S."/>
            <person name="Barry K."/>
            <person name="Bills G."/>
            <person name="Bluhm B."/>
            <person name="Cannon C."/>
            <person name="Castanera R."/>
            <person name="Culley D."/>
            <person name="Daum C."/>
            <person name="Ezra D."/>
            <person name="Gonzalez J."/>
            <person name="Henrissat B."/>
            <person name="Kuo A."/>
            <person name="Liang C."/>
            <person name="Lipzen A."/>
            <person name="Lutzoni F."/>
            <person name="Magnuson J."/>
            <person name="Mondo S."/>
            <person name="Nolan M."/>
            <person name="Ohm R."/>
            <person name="Pangilinan J."/>
            <person name="Park H.-J."/>
            <person name="Ramirez L."/>
            <person name="Alfaro M."/>
            <person name="Sun H."/>
            <person name="Tritt A."/>
            <person name="Yoshinaga Y."/>
            <person name="Zwiers L.-H."/>
            <person name="Turgeon B."/>
            <person name="Goodwin S."/>
            <person name="Spatafora J."/>
            <person name="Crous P."/>
            <person name="Grigoriev I."/>
        </authorList>
    </citation>
    <scope>NUCLEOTIDE SEQUENCE</scope>
    <source>
        <strain evidence="1">CBS 262.69</strain>
    </source>
</reference>
<accession>A0A6G1I9X2</accession>